<dbReference type="GeneID" id="9616929"/>
<feature type="region of interest" description="Disordered" evidence="1">
    <location>
        <begin position="261"/>
        <end position="281"/>
    </location>
</feature>
<name>D8U563_VOLCA</name>
<protein>
    <submittedName>
        <fullName evidence="2">Uncharacterized protein</fullName>
    </submittedName>
</protein>
<keyword evidence="3" id="KW-1185">Reference proteome</keyword>
<dbReference type="AlphaFoldDB" id="D8U563"/>
<dbReference type="eggNOG" id="ENOG502T01V">
    <property type="taxonomic scope" value="Eukaryota"/>
</dbReference>
<accession>D8U563</accession>
<proteinExistence type="predicted"/>
<dbReference type="EMBL" id="GL378359">
    <property type="protein sequence ID" value="EFJ45093.1"/>
    <property type="molecule type" value="Genomic_DNA"/>
</dbReference>
<evidence type="ECO:0000256" key="1">
    <source>
        <dbReference type="SAM" id="MobiDB-lite"/>
    </source>
</evidence>
<dbReference type="Proteomes" id="UP000001058">
    <property type="component" value="Unassembled WGS sequence"/>
</dbReference>
<dbReference type="KEGG" id="vcn:VOLCADRAFT_94583"/>
<reference evidence="2 3" key="1">
    <citation type="journal article" date="2010" name="Science">
        <title>Genomic analysis of organismal complexity in the multicellular green alga Volvox carteri.</title>
        <authorList>
            <person name="Prochnik S.E."/>
            <person name="Umen J."/>
            <person name="Nedelcu A.M."/>
            <person name="Hallmann A."/>
            <person name="Miller S.M."/>
            <person name="Nishii I."/>
            <person name="Ferris P."/>
            <person name="Kuo A."/>
            <person name="Mitros T."/>
            <person name="Fritz-Laylin L.K."/>
            <person name="Hellsten U."/>
            <person name="Chapman J."/>
            <person name="Simakov O."/>
            <person name="Rensing S.A."/>
            <person name="Terry A."/>
            <person name="Pangilinan J."/>
            <person name="Kapitonov V."/>
            <person name="Jurka J."/>
            <person name="Salamov A."/>
            <person name="Shapiro H."/>
            <person name="Schmutz J."/>
            <person name="Grimwood J."/>
            <person name="Lindquist E."/>
            <person name="Lucas S."/>
            <person name="Grigoriev I.V."/>
            <person name="Schmitt R."/>
            <person name="Kirk D."/>
            <person name="Rokhsar D.S."/>
        </authorList>
    </citation>
    <scope>NUCLEOTIDE SEQUENCE [LARGE SCALE GENOMIC DNA]</scope>
    <source>
        <strain evidence="3">f. Nagariensis / Eve</strain>
    </source>
</reference>
<dbReference type="RefSeq" id="XP_002953769.1">
    <property type="nucleotide sequence ID" value="XM_002953723.1"/>
</dbReference>
<sequence length="281" mass="30624">MASRLAVAQAIRAETTGDELIDLLVFAVRMPETQLAVLQEADTNKFIVDFVRQLKAAGSAESTLLDAFHKLGALFEEVVEDNKKTVKLLVKQNKKMMEEIFALEFRGASSSQPKTTVKAGLDINGPENVIPVYDTVGKMLDQQRITIEPTAPGPPIFTVRVLDKSLLQPGQWIVHTDDVCMLWSELDGRVLDFGGMDFGDKGPPLSALLCAIHMRAALLTAENYEWIEKGSLKVPSWAQQLANFPTAGFIESFLRSAAQSALAPPATTPPDDEPVLSSSSV</sequence>
<organism evidence="3">
    <name type="scientific">Volvox carteri f. nagariensis</name>
    <dbReference type="NCBI Taxonomy" id="3068"/>
    <lineage>
        <taxon>Eukaryota</taxon>
        <taxon>Viridiplantae</taxon>
        <taxon>Chlorophyta</taxon>
        <taxon>core chlorophytes</taxon>
        <taxon>Chlorophyceae</taxon>
        <taxon>CS clade</taxon>
        <taxon>Chlamydomonadales</taxon>
        <taxon>Volvocaceae</taxon>
        <taxon>Volvox</taxon>
    </lineage>
</organism>
<dbReference type="InParanoid" id="D8U563"/>
<evidence type="ECO:0000313" key="3">
    <source>
        <dbReference type="Proteomes" id="UP000001058"/>
    </source>
</evidence>
<evidence type="ECO:0000313" key="2">
    <source>
        <dbReference type="EMBL" id="EFJ45093.1"/>
    </source>
</evidence>
<gene>
    <name evidence="2" type="ORF">VOLCADRAFT_94583</name>
</gene>